<sequence>MDSRKKGNLGKCIPAVRDGDDAGAILGDFKEHGHGEIEVGTRRVAPPTIVVRESVIRRAEIGGGDGDGGATRVAPPRVISALDFKTRAAAKSLVEQRGAERRRVDSVALAV</sequence>
<proteinExistence type="predicted"/>
<evidence type="ECO:0000313" key="1">
    <source>
        <dbReference type="EMBL" id="KVI03618.1"/>
    </source>
</evidence>
<dbReference type="Proteomes" id="UP000243975">
    <property type="component" value="Unassembled WGS sequence"/>
</dbReference>
<name>A0A124SFL5_CYNCS</name>
<keyword evidence="2" id="KW-1185">Reference proteome</keyword>
<organism evidence="1 2">
    <name type="scientific">Cynara cardunculus var. scolymus</name>
    <name type="common">Globe artichoke</name>
    <name type="synonym">Cynara scolymus</name>
    <dbReference type="NCBI Taxonomy" id="59895"/>
    <lineage>
        <taxon>Eukaryota</taxon>
        <taxon>Viridiplantae</taxon>
        <taxon>Streptophyta</taxon>
        <taxon>Embryophyta</taxon>
        <taxon>Tracheophyta</taxon>
        <taxon>Spermatophyta</taxon>
        <taxon>Magnoliopsida</taxon>
        <taxon>eudicotyledons</taxon>
        <taxon>Gunneridae</taxon>
        <taxon>Pentapetalae</taxon>
        <taxon>asterids</taxon>
        <taxon>campanulids</taxon>
        <taxon>Asterales</taxon>
        <taxon>Asteraceae</taxon>
        <taxon>Carduoideae</taxon>
        <taxon>Cardueae</taxon>
        <taxon>Carduinae</taxon>
        <taxon>Cynara</taxon>
    </lineage>
</organism>
<accession>A0A124SFL5</accession>
<dbReference type="Gramene" id="KVI03618">
    <property type="protein sequence ID" value="KVI03618"/>
    <property type="gene ID" value="Ccrd_018075"/>
</dbReference>
<protein>
    <submittedName>
        <fullName evidence="1">Uncharacterized protein</fullName>
    </submittedName>
</protein>
<gene>
    <name evidence="1" type="ORF">Ccrd_018075</name>
</gene>
<dbReference type="AlphaFoldDB" id="A0A124SFL5"/>
<evidence type="ECO:0000313" key="2">
    <source>
        <dbReference type="Proteomes" id="UP000243975"/>
    </source>
</evidence>
<dbReference type="EMBL" id="LEKV01002337">
    <property type="protein sequence ID" value="KVI03618.1"/>
    <property type="molecule type" value="Genomic_DNA"/>
</dbReference>
<reference evidence="1 2" key="1">
    <citation type="journal article" date="2016" name="Sci. Rep.">
        <title>The genome sequence of the outbreeding globe artichoke constructed de novo incorporating a phase-aware low-pass sequencing strategy of F1 progeny.</title>
        <authorList>
            <person name="Scaglione D."/>
            <person name="Reyes-Chin-Wo S."/>
            <person name="Acquadro A."/>
            <person name="Froenicke L."/>
            <person name="Portis E."/>
            <person name="Beitel C."/>
            <person name="Tirone M."/>
            <person name="Mauro R."/>
            <person name="Lo Monaco A."/>
            <person name="Mauromicale G."/>
            <person name="Faccioli P."/>
            <person name="Cattivelli L."/>
            <person name="Rieseberg L."/>
            <person name="Michelmore R."/>
            <person name="Lanteri S."/>
        </authorList>
    </citation>
    <scope>NUCLEOTIDE SEQUENCE [LARGE SCALE GENOMIC DNA]</scope>
    <source>
        <strain evidence="1">2C</strain>
    </source>
</reference>
<comment type="caution">
    <text evidence="1">The sequence shown here is derived from an EMBL/GenBank/DDBJ whole genome shotgun (WGS) entry which is preliminary data.</text>
</comment>